<dbReference type="GO" id="GO:0020037">
    <property type="term" value="F:heme binding"/>
    <property type="evidence" value="ECO:0007669"/>
    <property type="project" value="InterPro"/>
</dbReference>
<dbReference type="InterPro" id="IPR037120">
    <property type="entry name" value="Haem_peroxidase_sf_animal"/>
</dbReference>
<evidence type="ECO:0000256" key="5">
    <source>
        <dbReference type="PIRSR" id="PIRSR619791-2"/>
    </source>
</evidence>
<dbReference type="PROSITE" id="PS50292">
    <property type="entry name" value="PEROXIDASE_3"/>
    <property type="match status" value="1"/>
</dbReference>
<dbReference type="GO" id="GO:0046872">
    <property type="term" value="F:metal ion binding"/>
    <property type="evidence" value="ECO:0007669"/>
    <property type="project" value="UniProtKB-KW"/>
</dbReference>
<dbReference type="FunFam" id="1.10.640.10:FF:000003">
    <property type="entry name" value="chorion peroxidase"/>
    <property type="match status" value="1"/>
</dbReference>
<dbReference type="PRINTS" id="PR00457">
    <property type="entry name" value="ANPEROXIDASE"/>
</dbReference>
<proteinExistence type="predicted"/>
<feature type="compositionally biased region" description="Pro residues" evidence="6">
    <location>
        <begin position="852"/>
        <end position="867"/>
    </location>
</feature>
<evidence type="ECO:0008006" key="9">
    <source>
        <dbReference type="Google" id="ProtNLM"/>
    </source>
</evidence>
<organism evidence="7 8">
    <name type="scientific">Halocaridina rubra</name>
    <name type="common">Hawaiian red shrimp</name>
    <dbReference type="NCBI Taxonomy" id="373956"/>
    <lineage>
        <taxon>Eukaryota</taxon>
        <taxon>Metazoa</taxon>
        <taxon>Ecdysozoa</taxon>
        <taxon>Arthropoda</taxon>
        <taxon>Crustacea</taxon>
        <taxon>Multicrustacea</taxon>
        <taxon>Malacostraca</taxon>
        <taxon>Eumalacostraca</taxon>
        <taxon>Eucarida</taxon>
        <taxon>Decapoda</taxon>
        <taxon>Pleocyemata</taxon>
        <taxon>Caridea</taxon>
        <taxon>Atyoidea</taxon>
        <taxon>Atyidae</taxon>
        <taxon>Halocaridina</taxon>
    </lineage>
</organism>
<name>A0AAN9A700_HALRR</name>
<keyword evidence="2" id="KW-0964">Secreted</keyword>
<evidence type="ECO:0000256" key="4">
    <source>
        <dbReference type="ARBA" id="ARBA00022729"/>
    </source>
</evidence>
<gene>
    <name evidence="7" type="ORF">SK128_009108</name>
</gene>
<protein>
    <recommendedName>
        <fullName evidence="9">Peroxidase</fullName>
    </recommendedName>
</protein>
<sequence>LFLLITSATTIRAEADAFHNGFIPPHLSGFPGGGRSLNSGPARADNSHCALLIPGPGKSSSRDHAFGVFNGIQNQFQDGFTCITFRSVDDAFKAARDKYGLPRPKNNPDAKEQSNLAVVLLGTTRNIAQEYNLPKDVLINGLPLIDTFKTIIGTVCPDFITPSNCKVEKYRSYNGRCNNLDNPTWGSKNNVFKRRLPPDYADGIDAPRAGRGGYPLPSARVVSAHLHRDEGHHDHAITIMTVAWGQAIDHDFTLTAETKNDLKKEPKCCEGEHNPACLPIPVPDKDPFFSLFKRNCINVVRSLPGVRYGCKLGPRAQTNSVTAYIDANWVYGSDEETAKRIRLGRGGLMKSLPVFREYGMKDLLPLKLEEPEDGCIRPNRDVYCFDAGDGRVNEQLVLAVVHTMMMREHNRIATELYKINPHWDDETLYQETRHIISAQIQHISYNEFLPMVLGKDVMTKYGLILEKHGYFDGYDPKIDVSMSANFVTSAFRFGHSLLPSTVERWSPGNKYIASQRLSEMLRQPYDLYKGGWCDQYIMGLTNQVAQAMDDAVTQEVTNHLFQEPDKKWGMDLAAINMQRGREHGVPSYNQFREFCGLPKAYKFDDLLGSMSNKTVRRYGDIYRHPDDIDLWSGGVSERPLPGSMVGATFSCLIGLTFKELRYGDRFWYENRGYPSSFTPEQLEEIRKIKLSRIICDNSDDIKVMQVYAMVLPDHEINPRVPCNSGILPRMDLTKWRDPHGPHPRPPAQPLPLVEINPLILPPGTKQHFEFPRGNLSVMKATLSRLPTITNNPKSVSQASHPPSPLPPPPPTPPHTPPHIPALSPPSPPQPTPPHVPALSPPSTSHFHVHSPQPIPFTQPKPHPPTPALPTGGIKTPPTFGPVKPSSEIHILEGHPPSPPVPPKPYPSFNNAPKPLAPSYGAPDPIPNVIHNEHSHVSLEDPVPEPIGHAPSPSYGAPKPLPEPHHHIEPSSRPDVHVNFDAPYEYCQGHFTPLPPNYGRPAKHGHRARKNPFERFLGMIGING</sequence>
<keyword evidence="5" id="KW-0479">Metal-binding</keyword>
<dbReference type="AlphaFoldDB" id="A0AAN9A700"/>
<evidence type="ECO:0000313" key="8">
    <source>
        <dbReference type="Proteomes" id="UP001381693"/>
    </source>
</evidence>
<comment type="caution">
    <text evidence="7">The sequence shown here is derived from an EMBL/GenBank/DDBJ whole genome shotgun (WGS) entry which is preliminary data.</text>
</comment>
<dbReference type="GO" id="GO:0006979">
    <property type="term" value="P:response to oxidative stress"/>
    <property type="evidence" value="ECO:0007669"/>
    <property type="project" value="InterPro"/>
</dbReference>
<evidence type="ECO:0000256" key="6">
    <source>
        <dbReference type="SAM" id="MobiDB-lite"/>
    </source>
</evidence>
<feature type="region of interest" description="Disordered" evidence="6">
    <location>
        <begin position="787"/>
        <end position="874"/>
    </location>
</feature>
<keyword evidence="4" id="KW-0732">Signal</keyword>
<dbReference type="SUPFAM" id="SSF48113">
    <property type="entry name" value="Heme-dependent peroxidases"/>
    <property type="match status" value="1"/>
</dbReference>
<keyword evidence="3" id="KW-0560">Oxidoreductase</keyword>
<keyword evidence="5" id="KW-0408">Iron</keyword>
<dbReference type="InterPro" id="IPR010255">
    <property type="entry name" value="Haem_peroxidase_sf"/>
</dbReference>
<comment type="subcellular location">
    <subcellularLocation>
        <location evidence="1">Secreted</location>
    </subcellularLocation>
</comment>
<feature type="compositionally biased region" description="Pro residues" evidence="6">
    <location>
        <begin position="801"/>
        <end position="839"/>
    </location>
</feature>
<evidence type="ECO:0000256" key="1">
    <source>
        <dbReference type="ARBA" id="ARBA00004613"/>
    </source>
</evidence>
<keyword evidence="3" id="KW-0575">Peroxidase</keyword>
<dbReference type="Gene3D" id="1.10.640.10">
    <property type="entry name" value="Haem peroxidase domain superfamily, animal type"/>
    <property type="match status" value="1"/>
</dbReference>
<dbReference type="PANTHER" id="PTHR11475:SF106">
    <property type="entry name" value="CURLY SU"/>
    <property type="match status" value="1"/>
</dbReference>
<dbReference type="GO" id="GO:0004601">
    <property type="term" value="F:peroxidase activity"/>
    <property type="evidence" value="ECO:0007669"/>
    <property type="project" value="UniProtKB-KW"/>
</dbReference>
<dbReference type="EMBL" id="JAXCGZ010009647">
    <property type="protein sequence ID" value="KAK7076494.1"/>
    <property type="molecule type" value="Genomic_DNA"/>
</dbReference>
<dbReference type="CDD" id="cd09823">
    <property type="entry name" value="peroxinectin_like"/>
    <property type="match status" value="1"/>
</dbReference>
<keyword evidence="8" id="KW-1185">Reference proteome</keyword>
<dbReference type="Pfam" id="PF03098">
    <property type="entry name" value="An_peroxidase"/>
    <property type="match status" value="1"/>
</dbReference>
<feature type="compositionally biased region" description="Polar residues" evidence="6">
    <location>
        <begin position="787"/>
        <end position="797"/>
    </location>
</feature>
<feature type="binding site" description="axial binding residue" evidence="5">
    <location>
        <position position="495"/>
    </location>
    <ligand>
        <name>heme b</name>
        <dbReference type="ChEBI" id="CHEBI:60344"/>
    </ligand>
    <ligandPart>
        <name>Fe</name>
        <dbReference type="ChEBI" id="CHEBI:18248"/>
    </ligandPart>
</feature>
<reference evidence="7 8" key="1">
    <citation type="submission" date="2023-11" db="EMBL/GenBank/DDBJ databases">
        <title>Halocaridina rubra genome assembly.</title>
        <authorList>
            <person name="Smith C."/>
        </authorList>
    </citation>
    <scope>NUCLEOTIDE SEQUENCE [LARGE SCALE GENOMIC DNA]</scope>
    <source>
        <strain evidence="7">EP-1</strain>
        <tissue evidence="7">Whole</tissue>
    </source>
</reference>
<dbReference type="GO" id="GO:0005576">
    <property type="term" value="C:extracellular region"/>
    <property type="evidence" value="ECO:0007669"/>
    <property type="project" value="UniProtKB-SubCell"/>
</dbReference>
<feature type="non-terminal residue" evidence="7">
    <location>
        <position position="1"/>
    </location>
</feature>
<keyword evidence="5" id="KW-0349">Heme</keyword>
<evidence type="ECO:0000256" key="3">
    <source>
        <dbReference type="ARBA" id="ARBA00022559"/>
    </source>
</evidence>
<dbReference type="Proteomes" id="UP001381693">
    <property type="component" value="Unassembled WGS sequence"/>
</dbReference>
<accession>A0AAN9A700</accession>
<evidence type="ECO:0000256" key="2">
    <source>
        <dbReference type="ARBA" id="ARBA00022525"/>
    </source>
</evidence>
<dbReference type="InterPro" id="IPR019791">
    <property type="entry name" value="Haem_peroxidase_animal"/>
</dbReference>
<dbReference type="PANTHER" id="PTHR11475">
    <property type="entry name" value="OXIDASE/PEROXIDASE"/>
    <property type="match status" value="1"/>
</dbReference>
<evidence type="ECO:0000313" key="7">
    <source>
        <dbReference type="EMBL" id="KAK7076494.1"/>
    </source>
</evidence>